<dbReference type="Gene3D" id="2.60.120.260">
    <property type="entry name" value="Galactose-binding domain-like"/>
    <property type="match status" value="1"/>
</dbReference>
<accession>A0A0F9K4R3</accession>
<organism evidence="1">
    <name type="scientific">marine sediment metagenome</name>
    <dbReference type="NCBI Taxonomy" id="412755"/>
    <lineage>
        <taxon>unclassified sequences</taxon>
        <taxon>metagenomes</taxon>
        <taxon>ecological metagenomes</taxon>
    </lineage>
</organism>
<dbReference type="InterPro" id="IPR011043">
    <property type="entry name" value="Gal_Oxase/kelch_b-propeller"/>
</dbReference>
<dbReference type="AlphaFoldDB" id="A0A0F9K4R3"/>
<evidence type="ECO:0000313" key="1">
    <source>
        <dbReference type="EMBL" id="KKM17018.1"/>
    </source>
</evidence>
<dbReference type="EMBL" id="LAZR01014543">
    <property type="protein sequence ID" value="KKM17018.1"/>
    <property type="molecule type" value="Genomic_DNA"/>
</dbReference>
<dbReference type="GO" id="GO:1902929">
    <property type="term" value="C:plasma membrane of growing cell tip"/>
    <property type="evidence" value="ECO:0007669"/>
    <property type="project" value="TreeGrafter"/>
</dbReference>
<sequence>MTNKLLIYEPEAATNLITNPRLADDVTGYADAGSTILRSLNRARWGRASLEIVTDGVGLQEGAYFRLDPQTQNTFYGGSVYVRGAGTIRARLHDASNGIEFTSPTISLDDNHWIRLEVLGRTGGAISNDLRLYVETVGSVQSVTYYTDGWMVEPNSHITTYFDGELEKDLDRHEGDAYFRWTGPRNGSSSTRSVRFRPAGRPRTIEFEDVGVYITQGSGLGMPPIRLNIQDLGGQSKSLVQNFQVQSRAIQLLFWARKEPQTRVCSPASLRELHILRERLEALIKPDRSHGAQPFLLEYVDGADSLQILAHYESGLEFDGDLRFPYFNSFAIRLLAVDPLWDADGQDIQQLTASKEVAGADYLVARINGEWQALNDGANGNVRAFAKDPVTGDIYAVGAFTSMDGVANTRGIARWDGTQWNEVSGGLDNGSVRAIAIGPGGIPTVRTVYVGGDFTSIDGVPAIRIAAYEIEADTWSEIGQDDGLDDTVRAIAIDRNGDLYIGGNFADSELGTITLNIVAFYDVSMDTFVPMGFGPGLEMSTGNGVVYAIEMDLDGLTPMIGGLFDREPGGAAGDLDRVATYDFDTNSFDEPGTDGTSADTVRGIALAPDGRFYIGGPFTNVGVVDARNVAVYTREDWLPLGQAGDGVVGVNKIVRTVKVDERGRAYFGGSFGALTDAEFAKRVGSWSGYSFSHLDIELPLPGNEVYGLMLDGRDIWLGFGVGGIAAQASFVQTVENRGKASVDVVLEVLGPARLLWLENQTTGDVIRMDLIVDPTETVVLDSREGKQEFVSDYKGNVGRGILADSDLADFGLIPGENKIAFFARDTDSNTEIVLRWSIRHWSFDDVVWAQSTG</sequence>
<reference evidence="1" key="1">
    <citation type="journal article" date="2015" name="Nature">
        <title>Complex archaea that bridge the gap between prokaryotes and eukaryotes.</title>
        <authorList>
            <person name="Spang A."/>
            <person name="Saw J.H."/>
            <person name="Jorgensen S.L."/>
            <person name="Zaremba-Niedzwiedzka K."/>
            <person name="Martijn J."/>
            <person name="Lind A.E."/>
            <person name="van Eijk R."/>
            <person name="Schleper C."/>
            <person name="Guy L."/>
            <person name="Ettema T.J."/>
        </authorList>
    </citation>
    <scope>NUCLEOTIDE SEQUENCE</scope>
</reference>
<name>A0A0F9K4R3_9ZZZZ</name>
<comment type="caution">
    <text evidence="1">The sequence shown here is derived from an EMBL/GenBank/DDBJ whole genome shotgun (WGS) entry which is preliminary data.</text>
</comment>
<dbReference type="PANTHER" id="PTHR31778">
    <property type="entry name" value="BUD SITE SELECTION PROTEIN RAX2"/>
    <property type="match status" value="1"/>
</dbReference>
<proteinExistence type="predicted"/>
<dbReference type="PANTHER" id="PTHR31778:SF2">
    <property type="entry name" value="BUD SITE SELECTION PROTEIN RAX2"/>
    <property type="match status" value="1"/>
</dbReference>
<gene>
    <name evidence="1" type="ORF">LCGC14_1679990</name>
</gene>
<dbReference type="SUPFAM" id="SSF50965">
    <property type="entry name" value="Galactose oxidase, central domain"/>
    <property type="match status" value="1"/>
</dbReference>
<protein>
    <submittedName>
        <fullName evidence="1">Uncharacterized protein</fullName>
    </submittedName>
</protein>